<dbReference type="Pfam" id="PF12256">
    <property type="entry name" value="TcdB_toxin_midN"/>
    <property type="match status" value="1"/>
</dbReference>
<dbReference type="InterPro" id="IPR022045">
    <property type="entry name" value="TcdB_toxin_mid/N"/>
</dbReference>
<dbReference type="Pfam" id="PF13517">
    <property type="entry name" value="FG-GAP_3"/>
    <property type="match status" value="1"/>
</dbReference>
<dbReference type="InterPro" id="IPR031325">
    <property type="entry name" value="RHS_repeat"/>
</dbReference>
<evidence type="ECO:0000259" key="8">
    <source>
        <dbReference type="Pfam" id="PF25023"/>
    </source>
</evidence>
<feature type="region of interest" description="Disordered" evidence="6">
    <location>
        <begin position="50"/>
        <end position="72"/>
    </location>
</feature>
<feature type="domain" description="Insecticide toxin TcdB middle/N-terminal" evidence="7">
    <location>
        <begin position="833"/>
        <end position="948"/>
    </location>
</feature>
<dbReference type="EMBL" id="JBETME010000021">
    <property type="protein sequence ID" value="MES4993823.1"/>
    <property type="molecule type" value="Genomic_DNA"/>
</dbReference>
<proteinExistence type="predicted"/>
<dbReference type="InterPro" id="IPR013517">
    <property type="entry name" value="FG-GAP"/>
</dbReference>
<evidence type="ECO:0000256" key="3">
    <source>
        <dbReference type="ARBA" id="ARBA00022729"/>
    </source>
</evidence>
<evidence type="ECO:0000256" key="5">
    <source>
        <dbReference type="ARBA" id="ARBA00023026"/>
    </source>
</evidence>
<feature type="region of interest" description="Disordered" evidence="6">
    <location>
        <begin position="1889"/>
        <end position="1918"/>
    </location>
</feature>
<dbReference type="PANTHER" id="PTHR32305">
    <property type="match status" value="1"/>
</dbReference>
<protein>
    <submittedName>
        <fullName evidence="9">Toxin TcdB middle/N-terminal domain-containing protein</fullName>
    </submittedName>
</protein>
<dbReference type="SUPFAM" id="SSF69318">
    <property type="entry name" value="Integrin alpha N-terminal domain"/>
    <property type="match status" value="2"/>
</dbReference>
<dbReference type="InterPro" id="IPR056823">
    <property type="entry name" value="TEN-like_YD-shell"/>
</dbReference>
<keyword evidence="2" id="KW-0964">Secreted</keyword>
<evidence type="ECO:0000259" key="7">
    <source>
        <dbReference type="Pfam" id="PF12256"/>
    </source>
</evidence>
<dbReference type="RefSeq" id="WP_353574746.1">
    <property type="nucleotide sequence ID" value="NZ_JBETME010000021.1"/>
</dbReference>
<evidence type="ECO:0000256" key="2">
    <source>
        <dbReference type="ARBA" id="ARBA00022525"/>
    </source>
</evidence>
<dbReference type="InterPro" id="IPR028994">
    <property type="entry name" value="Integrin_alpha_N"/>
</dbReference>
<evidence type="ECO:0000313" key="10">
    <source>
        <dbReference type="Proteomes" id="UP001438189"/>
    </source>
</evidence>
<dbReference type="GO" id="GO:0005576">
    <property type="term" value="C:extracellular region"/>
    <property type="evidence" value="ECO:0007669"/>
    <property type="project" value="UniProtKB-SubCell"/>
</dbReference>
<dbReference type="NCBIfam" id="TIGR03696">
    <property type="entry name" value="Rhs_assc_core"/>
    <property type="match status" value="1"/>
</dbReference>
<dbReference type="Proteomes" id="UP001438189">
    <property type="component" value="Unassembled WGS sequence"/>
</dbReference>
<reference evidence="9 10" key="1">
    <citation type="submission" date="2024-06" db="EMBL/GenBank/DDBJ databases">
        <title>Genome sequencing of Agrobacterium spp. from tobacco in Serbia.</title>
        <authorList>
            <person name="Ilicic R.J."/>
            <person name="Studholme D.J."/>
            <person name="Jelusic A."/>
            <person name="Barac G."/>
            <person name="Bagi F."/>
            <person name="Popovic Milovanovic T."/>
        </authorList>
    </citation>
    <scope>NUCLEOTIDE SEQUENCE [LARGE SCALE GENOMIC DNA]</scope>
    <source>
        <strain evidence="9 10">DA1</strain>
    </source>
</reference>
<dbReference type="InterPro" id="IPR050708">
    <property type="entry name" value="T6SS_VgrG/RHS"/>
</dbReference>
<feature type="compositionally biased region" description="Polar residues" evidence="6">
    <location>
        <begin position="109"/>
        <end position="121"/>
    </location>
</feature>
<comment type="subcellular location">
    <subcellularLocation>
        <location evidence="1">Secreted</location>
    </subcellularLocation>
</comment>
<comment type="caution">
    <text evidence="9">The sequence shown here is derived from an EMBL/GenBank/DDBJ whole genome shotgun (WGS) entry which is preliminary data.</text>
</comment>
<feature type="region of interest" description="Disordered" evidence="6">
    <location>
        <begin position="84"/>
        <end position="161"/>
    </location>
</feature>
<name>A0ABD5LPL1_AGRRD</name>
<evidence type="ECO:0000256" key="4">
    <source>
        <dbReference type="ARBA" id="ARBA00022737"/>
    </source>
</evidence>
<dbReference type="InterPro" id="IPR006530">
    <property type="entry name" value="YD"/>
</dbReference>
<keyword evidence="5" id="KW-0843">Virulence</keyword>
<keyword evidence="3" id="KW-0732">Signal</keyword>
<evidence type="ECO:0000256" key="6">
    <source>
        <dbReference type="SAM" id="MobiDB-lite"/>
    </source>
</evidence>
<feature type="compositionally biased region" description="Polar residues" evidence="6">
    <location>
        <begin position="1908"/>
        <end position="1918"/>
    </location>
</feature>
<evidence type="ECO:0000313" key="9">
    <source>
        <dbReference type="EMBL" id="MES4993823.1"/>
    </source>
</evidence>
<dbReference type="Pfam" id="PF03534">
    <property type="entry name" value="SpvB"/>
    <property type="match status" value="1"/>
</dbReference>
<gene>
    <name evidence="9" type="ORF">ABVB70_26380</name>
</gene>
<evidence type="ECO:0000256" key="1">
    <source>
        <dbReference type="ARBA" id="ARBA00004613"/>
    </source>
</evidence>
<dbReference type="PANTHER" id="PTHR32305:SF15">
    <property type="entry name" value="PROTEIN RHSA-RELATED"/>
    <property type="match status" value="1"/>
</dbReference>
<keyword evidence="4" id="KW-0677">Repeat</keyword>
<dbReference type="InterPro" id="IPR003284">
    <property type="entry name" value="Sal_SpvB"/>
</dbReference>
<dbReference type="Pfam" id="PF05593">
    <property type="entry name" value="RHS_repeat"/>
    <property type="match status" value="2"/>
</dbReference>
<dbReference type="Pfam" id="PF25023">
    <property type="entry name" value="TEN_YD-shell"/>
    <property type="match status" value="1"/>
</dbReference>
<feature type="domain" description="Teneurin-like YD-shell" evidence="8">
    <location>
        <begin position="1591"/>
        <end position="1883"/>
    </location>
</feature>
<organism evidence="9 10">
    <name type="scientific">Agrobacterium radiobacter</name>
    <dbReference type="NCBI Taxonomy" id="362"/>
    <lineage>
        <taxon>Bacteria</taxon>
        <taxon>Pseudomonadati</taxon>
        <taxon>Pseudomonadota</taxon>
        <taxon>Alphaproteobacteria</taxon>
        <taxon>Hyphomicrobiales</taxon>
        <taxon>Rhizobiaceae</taxon>
        <taxon>Rhizobium/Agrobacterium group</taxon>
        <taxon>Agrobacterium</taxon>
        <taxon>Agrobacterium tumefaciens complex</taxon>
    </lineage>
</organism>
<dbReference type="NCBIfam" id="TIGR01643">
    <property type="entry name" value="YD_repeat_2x"/>
    <property type="match status" value="2"/>
</dbReference>
<feature type="compositionally biased region" description="Basic and acidic residues" evidence="6">
    <location>
        <begin position="126"/>
        <end position="136"/>
    </location>
</feature>
<dbReference type="Gene3D" id="2.180.10.10">
    <property type="entry name" value="RHS repeat-associated core"/>
    <property type="match status" value="2"/>
</dbReference>
<accession>A0ABD5LPL1</accession>
<dbReference type="InterPro" id="IPR022385">
    <property type="entry name" value="Rhs_assc_core"/>
</dbReference>
<sequence>MQNNRSGFAALAAIVLLCALTGGPRDLMLTAFGWSSIVAAAEPADDGFGNGRGLGNATSDSAPLANPAGTVAPVTGAKNIQQGQTNRLDSDGGSAVDRANGVVNGRARFNSSTSSQGTTEAGTRADSSDQQRDGKQVEAQAFATSDLEPPDPTDPVYRTPATGSALASYKSRSPESLGSGAFFETVKLVVPGFRGAEPDLSLKYSSNGGLGAGGWRAGWIGVGWSLEGVPDIVRSAPINGTPRFDANDVYQLEGQDMITCAAGINSPSCAAGGTHTTRVENYQRIKFENNIWTVTSKDGVQSIFKALSVWGTTVEVGEDNPALLRDNYRWLLAQRIDANGNVVDYSYTCLTLPVCYPNMITYNGAEIRFVSATHPAYQTKASGRNLSRLEWQLKRIEVRFAGQQVRAYTLAHETSPSTNLQRLKQVQEFGRDWTVGSDGAVTGNSLPPTKFSYSDSEVNYVKGSQNFTGGVEIIGDYNGDGRQDLLTWQSPNGNLTQCAISINISIPSNAFQLVQATFASGNNIIACPGDWENVGDRTILPQYGFMGGDFNGDGYADFATALGYGLAIYINQFPVTGSYSFVQTYISDVYANPRTNYVQDVAMVDFDGDGATDVYSAKNRAVYKFQGGSWVAVSVNGPGAGRDNNFSPSTSSNGSGILFNTSLNGGSSGYEMGFDNSFNHLYNFVPTAHPTYGSPNSLISMDLNGDGVSDGVGFEGRFTETSNVPVDPTQNTLPYGVQIGMSKGSTFMSSEAIIAHPWCPALHLPPVPDSEVRKCTVTAAEINGDGRAEILVKSQPVGFFEWETAEALPVTVFDRGGGVWGQNALPRIPIAYAVDLNGDGKSDFIRDASPIVWQWISTTGEVWYSTGATPDLLTSVTLPGGGLVQIEYKPSSEWGLTAGTRMPFVMQTVTAIVESDGRGGVARTEYSYRGGRYDYKERKFLGFAGLTAKLPCVSGELACPTIDVTFSQSYAASGKPLRVEYRGGAGDVRKTVAHTYEIENTTLPYRALNTRTDTTLTEGVSSLTLRQDRSFDAYGNITDIRDYGRTDVSGDETWTGIVYPYNTTAYIVSLPRLKWVRSGGFDATTAVLEHQEAFFYDWAASDLTPPAKGNLTMKQSYKTAVPSSNYYSYELYTYDVYGNRLSHFDGAGNKTAWSYDATYNLFVTAEFAPAYHANGSLPADTRFVTTFTPNLVCGKPASETDWNGVTETYTYDVFCRSYGQTNSGTGKYVNTRYENEGNPAAQAIVTYEPLATGSGSVFTRTFYDGLGRPWRVQTSGETESGEPRITDTVYDARGNVAQVASPRFANEAVQWTVNSYDALNRVVKSANPDASQRTYGYFVYTATSLPGSSNLPVLETRVTDEEGKLHRTITDKNDNVIVSSGQTSGSWINEYRTYDVLGRLKRIQDPGGAVWTYTYDLMGNRLTASDPDLGNWSYTYDNANRLISQTDARGAVTTLAYDQMGRLKTKSVKAAGETTATVTATNTYDTVETGVGVSPFHNVGLLTKSVNGSATHSMSRSLTGSGSVLTTKTTIDAIAHTSVETKGATDQTLSITYTPAALTVGTAAAPWTYNVANKLSMLPGYITAATYEADGQTKTITYANGVTTEFIYSTTRRWLTRVTTRKGATVLMDSQYDRDGLGRIKTITGLTPSENWTYAYDDLGRLVTATNAGDGALSETYTYSLSGNLLSRTKIAGAYVYPAGGAVRPHAPVTIGARTLAYDSNGNMTSDGTRTLTWDRSNLLQSVAEGSSTTTFAYGPDGARAMKTAPLGKTLYTNADVEIDRTTAGSEVYTRYPHPDVKLVTTAANVTTKYWLHRDHLSSVRLVTGDTGTVVEQTGYAAYGEQTNQVMATKKSYIGERYDAETGLMYLNARYYDPTFGRYVPKDDHAADIGAPEDGYSPATPWQVRPGSVSSSRLMTLH</sequence>